<dbReference type="Proteomes" id="UP000007813">
    <property type="component" value="Unassembled WGS sequence"/>
</dbReference>
<dbReference type="OrthoDB" id="105697at2157"/>
<comment type="caution">
    <text evidence="3">The sequence shown here is derived from an EMBL/GenBank/DDBJ whole genome shotgun (WGS) entry which is preliminary data.</text>
</comment>
<feature type="domain" description="UspA" evidence="2">
    <location>
        <begin position="152"/>
        <end position="290"/>
    </location>
</feature>
<dbReference type="SUPFAM" id="SSF52402">
    <property type="entry name" value="Adenine nucleotide alpha hydrolases-like"/>
    <property type="match status" value="2"/>
</dbReference>
<dbReference type="Gene3D" id="3.40.50.620">
    <property type="entry name" value="HUPs"/>
    <property type="match status" value="2"/>
</dbReference>
<dbReference type="eggNOG" id="arCOG00449">
    <property type="taxonomic scope" value="Archaea"/>
</dbReference>
<accession>J2ZBD5</accession>
<gene>
    <name evidence="3" type="ORF">HSB1_33870</name>
</gene>
<name>J2ZBD5_9EURY</name>
<dbReference type="RefSeq" id="WP_009376682.1">
    <property type="nucleotide sequence ID" value="NZ_ALJD01000009.1"/>
</dbReference>
<dbReference type="PANTHER" id="PTHR46268">
    <property type="entry name" value="STRESS RESPONSE PROTEIN NHAX"/>
    <property type="match status" value="1"/>
</dbReference>
<dbReference type="Pfam" id="PF00582">
    <property type="entry name" value="Usp"/>
    <property type="match status" value="2"/>
</dbReference>
<dbReference type="EMBL" id="ALJD01000009">
    <property type="protein sequence ID" value="EJN57970.1"/>
    <property type="molecule type" value="Genomic_DNA"/>
</dbReference>
<evidence type="ECO:0000313" key="4">
    <source>
        <dbReference type="Proteomes" id="UP000007813"/>
    </source>
</evidence>
<organism evidence="3 4">
    <name type="scientific">Halogranum salarium B-1</name>
    <dbReference type="NCBI Taxonomy" id="1210908"/>
    <lineage>
        <taxon>Archaea</taxon>
        <taxon>Methanobacteriati</taxon>
        <taxon>Methanobacteriota</taxon>
        <taxon>Stenosarchaea group</taxon>
        <taxon>Halobacteria</taxon>
        <taxon>Halobacteriales</taxon>
        <taxon>Haloferacaceae</taxon>
    </lineage>
</organism>
<dbReference type="CDD" id="cd00293">
    <property type="entry name" value="USP-like"/>
    <property type="match status" value="2"/>
</dbReference>
<sequence>MFDGVLFPTDGSEGTIPALEHALDVASTHGATLHLLYVADTTRDSVTQIHGEIVDALEAVGEDVLDDAAERARRRGVTTVTEIRQGEPYREIVGYATATDLDLVVMPTRGRSGLGRLLLGSTTERVVRRSDVPVLTIRPDADATQTDHSYPYRNVLVPTDGSTCAETAVALGIDLSAVDDSTLHLLSVVDIASLGMDTRVELQIEGLEQRAEETVADAATTARDGGVETVTTAVETSTSIHRAILSYVENHDIDVVVVGTHGRTGFDRYLLGSVSEKLVRTSPVPVLTVRESVEEE</sequence>
<proteinExistence type="inferred from homology"/>
<protein>
    <submittedName>
        <fullName evidence="3">UspA domain-containing protein</fullName>
    </submittedName>
</protein>
<dbReference type="PATRIC" id="fig|1210908.3.peg.3227"/>
<dbReference type="InterPro" id="IPR006015">
    <property type="entry name" value="Universal_stress_UspA"/>
</dbReference>
<dbReference type="InterPro" id="IPR014729">
    <property type="entry name" value="Rossmann-like_a/b/a_fold"/>
</dbReference>
<comment type="similarity">
    <text evidence="1">Belongs to the universal stress protein A family.</text>
</comment>
<reference evidence="3 4" key="1">
    <citation type="journal article" date="2012" name="J. Bacteriol.">
        <title>Draft Genome Sequence of the Extremely Halophilic Archaeon Halogranum salarium B-1T.</title>
        <authorList>
            <person name="Kim K.K."/>
            <person name="Lee K.C."/>
            <person name="Lee J.S."/>
        </authorList>
    </citation>
    <scope>NUCLEOTIDE SEQUENCE [LARGE SCALE GENOMIC DNA]</scope>
    <source>
        <strain evidence="3 4">B-1</strain>
    </source>
</reference>
<dbReference type="AlphaFoldDB" id="J2ZBD5"/>
<dbReference type="PRINTS" id="PR01438">
    <property type="entry name" value="UNVRSLSTRESS"/>
</dbReference>
<dbReference type="PANTHER" id="PTHR46268:SF6">
    <property type="entry name" value="UNIVERSAL STRESS PROTEIN UP12"/>
    <property type="match status" value="1"/>
</dbReference>
<evidence type="ECO:0000259" key="2">
    <source>
        <dbReference type="Pfam" id="PF00582"/>
    </source>
</evidence>
<feature type="domain" description="UspA" evidence="2">
    <location>
        <begin position="1"/>
        <end position="138"/>
    </location>
</feature>
<evidence type="ECO:0000313" key="3">
    <source>
        <dbReference type="EMBL" id="EJN57970.1"/>
    </source>
</evidence>
<evidence type="ECO:0000256" key="1">
    <source>
        <dbReference type="ARBA" id="ARBA00008791"/>
    </source>
</evidence>
<dbReference type="InterPro" id="IPR006016">
    <property type="entry name" value="UspA"/>
</dbReference>